<keyword evidence="4" id="KW-1185">Reference proteome</keyword>
<dbReference type="InterPro" id="IPR003675">
    <property type="entry name" value="Rce1/LyrA-like_dom"/>
</dbReference>
<feature type="transmembrane region" description="Helical" evidence="1">
    <location>
        <begin position="116"/>
        <end position="134"/>
    </location>
</feature>
<feature type="transmembrane region" description="Helical" evidence="1">
    <location>
        <begin position="177"/>
        <end position="196"/>
    </location>
</feature>
<feature type="transmembrane region" description="Helical" evidence="1">
    <location>
        <begin position="243"/>
        <end position="267"/>
    </location>
</feature>
<organism evidence="3 4">
    <name type="scientific">Gryllotalpicola daejeonensis</name>
    <dbReference type="NCBI Taxonomy" id="993087"/>
    <lineage>
        <taxon>Bacteria</taxon>
        <taxon>Bacillati</taxon>
        <taxon>Actinomycetota</taxon>
        <taxon>Actinomycetes</taxon>
        <taxon>Micrococcales</taxon>
        <taxon>Microbacteriaceae</taxon>
        <taxon>Gryllotalpicola</taxon>
    </lineage>
</organism>
<feature type="domain" description="CAAX prenyl protease 2/Lysostaphin resistance protein A-like" evidence="2">
    <location>
        <begin position="115"/>
        <end position="212"/>
    </location>
</feature>
<dbReference type="Pfam" id="PF02517">
    <property type="entry name" value="Rce1-like"/>
    <property type="match status" value="1"/>
</dbReference>
<proteinExistence type="predicted"/>
<evidence type="ECO:0000259" key="2">
    <source>
        <dbReference type="Pfam" id="PF02517"/>
    </source>
</evidence>
<reference evidence="3" key="1">
    <citation type="journal article" date="2014" name="Int. J. Syst. Evol. Microbiol.">
        <title>Complete genome of a new Firmicutes species belonging to the dominant human colonic microbiota ('Ruminococcus bicirculans') reveals two chromosomes and a selective capacity to utilize plant glucans.</title>
        <authorList>
            <consortium name="NISC Comparative Sequencing Program"/>
            <person name="Wegmann U."/>
            <person name="Louis P."/>
            <person name="Goesmann A."/>
            <person name="Henrissat B."/>
            <person name="Duncan S.H."/>
            <person name="Flint H.J."/>
        </authorList>
    </citation>
    <scope>NUCLEOTIDE SEQUENCE</scope>
    <source>
        <strain evidence="3">JCM 17590</strain>
    </source>
</reference>
<protein>
    <submittedName>
        <fullName evidence="3">Type II CAAX endopeptidase family protein</fullName>
    </submittedName>
</protein>
<dbReference type="EMBL" id="BAABBV010000001">
    <property type="protein sequence ID" value="GAA4164040.1"/>
    <property type="molecule type" value="Genomic_DNA"/>
</dbReference>
<gene>
    <name evidence="3" type="ORF">GCM10022286_25340</name>
</gene>
<keyword evidence="1" id="KW-0472">Membrane</keyword>
<reference evidence="3" key="2">
    <citation type="submission" date="2023-12" db="EMBL/GenBank/DDBJ databases">
        <authorList>
            <person name="Sun Q."/>
            <person name="Inoue M."/>
        </authorList>
    </citation>
    <scope>NUCLEOTIDE SEQUENCE</scope>
    <source>
        <strain evidence="3">JCM 17590</strain>
    </source>
</reference>
<dbReference type="PANTHER" id="PTHR39430">
    <property type="entry name" value="MEMBRANE-ASSOCIATED PROTEASE-RELATED"/>
    <property type="match status" value="1"/>
</dbReference>
<evidence type="ECO:0000313" key="3">
    <source>
        <dbReference type="EMBL" id="GAA4164040.1"/>
    </source>
</evidence>
<keyword evidence="1" id="KW-0812">Transmembrane</keyword>
<keyword evidence="1" id="KW-1133">Transmembrane helix</keyword>
<dbReference type="PANTHER" id="PTHR39430:SF1">
    <property type="entry name" value="PROTEASE"/>
    <property type="match status" value="1"/>
</dbReference>
<name>A0ABP7ZM71_9MICO</name>
<comment type="caution">
    <text evidence="3">The sequence shown here is derived from an EMBL/GenBank/DDBJ whole genome shotgun (WGS) entry which is preliminary data.</text>
</comment>
<feature type="transmembrane region" description="Helical" evidence="1">
    <location>
        <begin position="80"/>
        <end position="104"/>
    </location>
</feature>
<feature type="transmembrane region" description="Helical" evidence="1">
    <location>
        <begin position="146"/>
        <end position="165"/>
    </location>
</feature>
<feature type="transmembrane region" description="Helical" evidence="1">
    <location>
        <begin position="201"/>
        <end position="223"/>
    </location>
</feature>
<evidence type="ECO:0000313" key="4">
    <source>
        <dbReference type="Proteomes" id="UP001415169"/>
    </source>
</evidence>
<dbReference type="Proteomes" id="UP001415169">
    <property type="component" value="Unassembled WGS sequence"/>
</dbReference>
<accession>A0ABP7ZM71</accession>
<feature type="transmembrane region" description="Helical" evidence="1">
    <location>
        <begin position="36"/>
        <end position="59"/>
    </location>
</feature>
<sequence length="280" mass="29437">MERTGVWALCGVVILLALDTIGGAFASAQHDVSLWPAVLGLVGVVAAVGVGLWLYIAVIMRRWARREPVELTGAGKARNALAGLVIGCLFMAVAFPIVLALGGYRVDGFAHFGAHQVLNVVSMVLVSAFLEELMFRGILLQAIEKWLGWIPALAITSLLFGAVHLLNDLSASTVSVWSALDIAIEAGFFLGAAFLWRRNLWLVIGIHAGWNATESLLGIPVSGTRPDGVLQISAHGSSLLNGGAFGIEGSLVTLLLGAALGVLFLVLPKQGKIASKEARA</sequence>
<evidence type="ECO:0000256" key="1">
    <source>
        <dbReference type="SAM" id="Phobius"/>
    </source>
</evidence>